<organism evidence="2 3">
    <name type="scientific">Paenibacillus nasutitermitis</name>
    <dbReference type="NCBI Taxonomy" id="1652958"/>
    <lineage>
        <taxon>Bacteria</taxon>
        <taxon>Bacillati</taxon>
        <taxon>Bacillota</taxon>
        <taxon>Bacilli</taxon>
        <taxon>Bacillales</taxon>
        <taxon>Paenibacillaceae</taxon>
        <taxon>Paenibacillus</taxon>
    </lineage>
</organism>
<dbReference type="Pfam" id="PF01928">
    <property type="entry name" value="CYTH"/>
    <property type="match status" value="1"/>
</dbReference>
<dbReference type="InterPro" id="IPR033469">
    <property type="entry name" value="CYTH-like_dom_sf"/>
</dbReference>
<evidence type="ECO:0000313" key="2">
    <source>
        <dbReference type="EMBL" id="GGD61787.1"/>
    </source>
</evidence>
<accession>A0A917DRI2</accession>
<protein>
    <recommendedName>
        <fullName evidence="1">CYTH domain-containing protein</fullName>
    </recommendedName>
</protein>
<dbReference type="Proteomes" id="UP000612456">
    <property type="component" value="Unassembled WGS sequence"/>
</dbReference>
<dbReference type="SUPFAM" id="SSF55154">
    <property type="entry name" value="CYTH-like phosphatases"/>
    <property type="match status" value="1"/>
</dbReference>
<sequence>MVYVYSRVDDDFNVNYDFYEVSDEKIIPIFTSIYKEPLLIRKRREVWELNNQLFHLDSVEGVGDVFEIEVIRNDNHASDVHYEQSGTIKLFENFLSSQIQGSNEDLITPKE</sequence>
<keyword evidence="3" id="KW-1185">Reference proteome</keyword>
<evidence type="ECO:0000313" key="3">
    <source>
        <dbReference type="Proteomes" id="UP000612456"/>
    </source>
</evidence>
<proteinExistence type="predicted"/>
<dbReference type="Gene3D" id="2.40.320.10">
    <property type="entry name" value="Hypothetical Protein Pfu-838710-001"/>
    <property type="match status" value="1"/>
</dbReference>
<gene>
    <name evidence="2" type="ORF">GCM10010911_19630</name>
</gene>
<dbReference type="EMBL" id="BMHP01000001">
    <property type="protein sequence ID" value="GGD61787.1"/>
    <property type="molecule type" value="Genomic_DNA"/>
</dbReference>
<reference evidence="2" key="2">
    <citation type="submission" date="2020-09" db="EMBL/GenBank/DDBJ databases">
        <authorList>
            <person name="Sun Q."/>
            <person name="Zhou Y."/>
        </authorList>
    </citation>
    <scope>NUCLEOTIDE SEQUENCE</scope>
    <source>
        <strain evidence="2">CGMCC 1.15178</strain>
    </source>
</reference>
<reference evidence="2" key="1">
    <citation type="journal article" date="2014" name="Int. J. Syst. Evol. Microbiol.">
        <title>Complete genome sequence of Corynebacterium casei LMG S-19264T (=DSM 44701T), isolated from a smear-ripened cheese.</title>
        <authorList>
            <consortium name="US DOE Joint Genome Institute (JGI-PGF)"/>
            <person name="Walter F."/>
            <person name="Albersmeier A."/>
            <person name="Kalinowski J."/>
            <person name="Ruckert C."/>
        </authorList>
    </citation>
    <scope>NUCLEOTIDE SEQUENCE</scope>
    <source>
        <strain evidence="2">CGMCC 1.15178</strain>
    </source>
</reference>
<dbReference type="AlphaFoldDB" id="A0A917DRI2"/>
<dbReference type="InterPro" id="IPR023577">
    <property type="entry name" value="CYTH_domain"/>
</dbReference>
<evidence type="ECO:0000259" key="1">
    <source>
        <dbReference type="Pfam" id="PF01928"/>
    </source>
</evidence>
<feature type="domain" description="CYTH" evidence="1">
    <location>
        <begin position="40"/>
        <end position="77"/>
    </location>
</feature>
<name>A0A917DRI2_9BACL</name>
<comment type="caution">
    <text evidence="2">The sequence shown here is derived from an EMBL/GenBank/DDBJ whole genome shotgun (WGS) entry which is preliminary data.</text>
</comment>